<evidence type="ECO:0000313" key="2">
    <source>
        <dbReference type="Proteomes" id="UP000188929"/>
    </source>
</evidence>
<dbReference type="Proteomes" id="UP000188929">
    <property type="component" value="Unassembled WGS sequence"/>
</dbReference>
<gene>
    <name evidence="1" type="ORF">BL253_35150</name>
</gene>
<accession>A0A1V2I065</accession>
<sequence length="83" mass="9056">MEMDSICSRMFSFRSSSSSARSESVSGFSSLLPVPFAFFTQYPRLVSLIPRFFATSASVHSGVCRGRPLTLGFVLRGRAVIVA</sequence>
<dbReference type="EMBL" id="MOMC01000103">
    <property type="protein sequence ID" value="ONH22586.1"/>
    <property type="molecule type" value="Genomic_DNA"/>
</dbReference>
<name>A0A1V2I065_9ACTN</name>
<keyword evidence="2" id="KW-1185">Reference proteome</keyword>
<proteinExistence type="predicted"/>
<dbReference type="STRING" id="1834516.BL253_35150"/>
<reference evidence="2" key="1">
    <citation type="submission" date="2016-10" db="EMBL/GenBank/DDBJ databases">
        <title>Frankia sp. NRRL B-16386 Genome sequencing.</title>
        <authorList>
            <person name="Ghodhbane-Gtari F."/>
            <person name="Swanson E."/>
            <person name="Gueddou A."/>
            <person name="Hezbri K."/>
            <person name="Ktari K."/>
            <person name="Nouioui I."/>
            <person name="Morris K."/>
            <person name="Simpson S."/>
            <person name="Abebe-Akele F."/>
            <person name="Thomas K."/>
            <person name="Gtari M."/>
            <person name="Tisa L.S."/>
        </authorList>
    </citation>
    <scope>NUCLEOTIDE SEQUENCE [LARGE SCALE GENOMIC DNA]</scope>
    <source>
        <strain evidence="2">NRRL B-16386</strain>
    </source>
</reference>
<dbReference type="AlphaFoldDB" id="A0A1V2I065"/>
<comment type="caution">
    <text evidence="1">The sequence shown here is derived from an EMBL/GenBank/DDBJ whole genome shotgun (WGS) entry which is preliminary data.</text>
</comment>
<evidence type="ECO:0000313" key="1">
    <source>
        <dbReference type="EMBL" id="ONH22586.1"/>
    </source>
</evidence>
<organism evidence="1 2">
    <name type="scientific">Pseudofrankia asymbiotica</name>
    <dbReference type="NCBI Taxonomy" id="1834516"/>
    <lineage>
        <taxon>Bacteria</taxon>
        <taxon>Bacillati</taxon>
        <taxon>Actinomycetota</taxon>
        <taxon>Actinomycetes</taxon>
        <taxon>Frankiales</taxon>
        <taxon>Frankiaceae</taxon>
        <taxon>Pseudofrankia</taxon>
    </lineage>
</organism>
<protein>
    <submittedName>
        <fullName evidence="1">Uncharacterized protein</fullName>
    </submittedName>
</protein>